<gene>
    <name evidence="1" type="ORF">OU419_15085</name>
</gene>
<name>A0ABY6ZQN9_9PSED</name>
<dbReference type="EMBL" id="CP113432">
    <property type="protein sequence ID" value="WAI47106.1"/>
    <property type="molecule type" value="Genomic_DNA"/>
</dbReference>
<sequence length="43" mass="4461">MIAKGDSSKHAKSGTTTFNRAVINSCKGIADLPLKAVADIVCK</sequence>
<proteinExistence type="predicted"/>
<dbReference type="RefSeq" id="WP_268171625.1">
    <property type="nucleotide sequence ID" value="NZ_CP113432.1"/>
</dbReference>
<evidence type="ECO:0000313" key="2">
    <source>
        <dbReference type="Proteomes" id="UP001163624"/>
    </source>
</evidence>
<organism evidence="1 2">
    <name type="scientific">Pseudomonas triclosanedens</name>
    <dbReference type="NCBI Taxonomy" id="2961893"/>
    <lineage>
        <taxon>Bacteria</taxon>
        <taxon>Pseudomonadati</taxon>
        <taxon>Pseudomonadota</taxon>
        <taxon>Gammaproteobacteria</taxon>
        <taxon>Pseudomonadales</taxon>
        <taxon>Pseudomonadaceae</taxon>
        <taxon>Pseudomonas</taxon>
    </lineage>
</organism>
<evidence type="ECO:0000313" key="1">
    <source>
        <dbReference type="EMBL" id="WAI47106.1"/>
    </source>
</evidence>
<reference evidence="1" key="1">
    <citation type="submission" date="2022-11" db="EMBL/GenBank/DDBJ databases">
        <title>Pseudomonas triclosanedens sp. nov., a triclosan degrader isolated from activated sludge.</title>
        <authorList>
            <person name="Yin Y."/>
            <person name="Lu Z."/>
        </authorList>
    </citation>
    <scope>NUCLEOTIDE SEQUENCE</scope>
    <source>
        <strain evidence="1">ZM23</strain>
    </source>
</reference>
<dbReference type="Proteomes" id="UP001163624">
    <property type="component" value="Chromosome"/>
</dbReference>
<evidence type="ECO:0008006" key="3">
    <source>
        <dbReference type="Google" id="ProtNLM"/>
    </source>
</evidence>
<accession>A0ABY6ZQN9</accession>
<keyword evidence="2" id="KW-1185">Reference proteome</keyword>
<protein>
    <recommendedName>
        <fullName evidence="3">Lipoprotein</fullName>
    </recommendedName>
</protein>